<evidence type="ECO:0000256" key="4">
    <source>
        <dbReference type="ARBA" id="ARBA00022842"/>
    </source>
</evidence>
<comment type="caution">
    <text evidence="6">The sequence shown here is derived from an EMBL/GenBank/DDBJ whole genome shotgun (WGS) entry which is preliminary data.</text>
</comment>
<reference evidence="6" key="1">
    <citation type="submission" date="2020-09" db="EMBL/GenBank/DDBJ databases">
        <title>A novel bacterium of genus Mangrovicoccus, isolated from South China Sea.</title>
        <authorList>
            <person name="Huang H."/>
            <person name="Mo K."/>
            <person name="Hu Y."/>
        </authorList>
    </citation>
    <scope>NUCLEOTIDE SEQUENCE</scope>
    <source>
        <strain evidence="6">HB182678</strain>
    </source>
</reference>
<dbReference type="PANTHER" id="PTHR12629:SF0">
    <property type="entry name" value="DIPHOSPHOINOSITOL-POLYPHOSPHATE DIPHOSPHATASE"/>
    <property type="match status" value="1"/>
</dbReference>
<dbReference type="Gene3D" id="3.90.79.10">
    <property type="entry name" value="Nucleoside Triphosphate Pyrophosphohydrolase"/>
    <property type="match status" value="1"/>
</dbReference>
<name>A0A8J6YZL9_9RHOB</name>
<gene>
    <name evidence="6" type="ORF">ICN82_20320</name>
</gene>
<proteinExistence type="predicted"/>
<dbReference type="PANTHER" id="PTHR12629">
    <property type="entry name" value="DIPHOSPHOINOSITOL POLYPHOSPHATE PHOSPHOHYDROLASE"/>
    <property type="match status" value="1"/>
</dbReference>
<evidence type="ECO:0000259" key="5">
    <source>
        <dbReference type="PROSITE" id="PS51462"/>
    </source>
</evidence>
<sequence>MFHALVQNFIGPILRRPPRFQAAALCYRRGSAGGCEVLLVTSRETKRWVLPKGWPKRGLDAAGTAREEAWEEAGMRPLPGTALRVGRYSYMKRLEGGLPVPVDVAVFAMEADRLEDDFPEKDQRERRWVAPAEAAAMVEEPGLAEILAGFRPWRRPGTLR</sequence>
<dbReference type="GO" id="GO:1901909">
    <property type="term" value="P:diadenosine hexaphosphate catabolic process"/>
    <property type="evidence" value="ECO:0007669"/>
    <property type="project" value="TreeGrafter"/>
</dbReference>
<keyword evidence="4" id="KW-0460">Magnesium</keyword>
<dbReference type="GO" id="GO:0071543">
    <property type="term" value="P:diphosphoinositol polyphosphate metabolic process"/>
    <property type="evidence" value="ECO:0007669"/>
    <property type="project" value="TreeGrafter"/>
</dbReference>
<evidence type="ECO:0000313" key="6">
    <source>
        <dbReference type="EMBL" id="MBE3640555.1"/>
    </source>
</evidence>
<dbReference type="SUPFAM" id="SSF55811">
    <property type="entry name" value="Nudix"/>
    <property type="match status" value="1"/>
</dbReference>
<feature type="domain" description="Nudix hydrolase" evidence="5">
    <location>
        <begin position="18"/>
        <end position="151"/>
    </location>
</feature>
<dbReference type="GO" id="GO:0046872">
    <property type="term" value="F:metal ion binding"/>
    <property type="evidence" value="ECO:0007669"/>
    <property type="project" value="UniProtKB-KW"/>
</dbReference>
<comment type="cofactor">
    <cofactor evidence="1">
        <name>Mg(2+)</name>
        <dbReference type="ChEBI" id="CHEBI:18420"/>
    </cofactor>
</comment>
<evidence type="ECO:0000256" key="1">
    <source>
        <dbReference type="ARBA" id="ARBA00001946"/>
    </source>
</evidence>
<keyword evidence="3 6" id="KW-0378">Hydrolase</keyword>
<organism evidence="6 7">
    <name type="scientific">Mangrovicoccus algicola</name>
    <dbReference type="NCBI Taxonomy" id="2771008"/>
    <lineage>
        <taxon>Bacteria</taxon>
        <taxon>Pseudomonadati</taxon>
        <taxon>Pseudomonadota</taxon>
        <taxon>Alphaproteobacteria</taxon>
        <taxon>Rhodobacterales</taxon>
        <taxon>Paracoccaceae</taxon>
        <taxon>Mangrovicoccus</taxon>
    </lineage>
</organism>
<keyword evidence="2" id="KW-0479">Metal-binding</keyword>
<dbReference type="GO" id="GO:0008486">
    <property type="term" value="F:diphosphoinositol-polyphosphate diphosphatase activity"/>
    <property type="evidence" value="ECO:0007669"/>
    <property type="project" value="TreeGrafter"/>
</dbReference>
<dbReference type="InterPro" id="IPR000086">
    <property type="entry name" value="NUDIX_hydrolase_dom"/>
</dbReference>
<dbReference type="Proteomes" id="UP000609121">
    <property type="component" value="Unassembled WGS sequence"/>
</dbReference>
<dbReference type="EMBL" id="JACVXA010000105">
    <property type="protein sequence ID" value="MBE3640555.1"/>
    <property type="molecule type" value="Genomic_DNA"/>
</dbReference>
<keyword evidence="7" id="KW-1185">Reference proteome</keyword>
<evidence type="ECO:0000313" key="7">
    <source>
        <dbReference type="Proteomes" id="UP000609121"/>
    </source>
</evidence>
<dbReference type="GO" id="GO:0034431">
    <property type="term" value="F:bis(5'-adenosyl)-hexaphosphatase activity"/>
    <property type="evidence" value="ECO:0007669"/>
    <property type="project" value="TreeGrafter"/>
</dbReference>
<dbReference type="InterPro" id="IPR015797">
    <property type="entry name" value="NUDIX_hydrolase-like_dom_sf"/>
</dbReference>
<dbReference type="CDD" id="cd04666">
    <property type="entry name" value="NUDIX_DIPP2_like_Nudt4"/>
    <property type="match status" value="1"/>
</dbReference>
<dbReference type="GO" id="GO:0000298">
    <property type="term" value="F:endopolyphosphatase activity"/>
    <property type="evidence" value="ECO:0007669"/>
    <property type="project" value="TreeGrafter"/>
</dbReference>
<dbReference type="GO" id="GO:0034432">
    <property type="term" value="F:bis(5'-adenosyl)-pentaphosphatase activity"/>
    <property type="evidence" value="ECO:0007669"/>
    <property type="project" value="TreeGrafter"/>
</dbReference>
<dbReference type="RefSeq" id="WP_193186922.1">
    <property type="nucleotide sequence ID" value="NZ_JACVXA010000105.1"/>
</dbReference>
<dbReference type="GO" id="GO:1901911">
    <property type="term" value="P:adenosine 5'-(hexahydrogen pentaphosphate) catabolic process"/>
    <property type="evidence" value="ECO:0007669"/>
    <property type="project" value="TreeGrafter"/>
</dbReference>
<accession>A0A8J6YZL9</accession>
<dbReference type="GO" id="GO:0005737">
    <property type="term" value="C:cytoplasm"/>
    <property type="evidence" value="ECO:0007669"/>
    <property type="project" value="TreeGrafter"/>
</dbReference>
<protein>
    <submittedName>
        <fullName evidence="6">NUDIX hydrolase</fullName>
    </submittedName>
</protein>
<dbReference type="Pfam" id="PF00293">
    <property type="entry name" value="NUDIX"/>
    <property type="match status" value="1"/>
</dbReference>
<dbReference type="InterPro" id="IPR047198">
    <property type="entry name" value="DDP-like_NUDIX"/>
</dbReference>
<dbReference type="PROSITE" id="PS51462">
    <property type="entry name" value="NUDIX"/>
    <property type="match status" value="1"/>
</dbReference>
<dbReference type="AlphaFoldDB" id="A0A8J6YZL9"/>
<dbReference type="GO" id="GO:1901907">
    <property type="term" value="P:diadenosine pentaphosphate catabolic process"/>
    <property type="evidence" value="ECO:0007669"/>
    <property type="project" value="TreeGrafter"/>
</dbReference>
<evidence type="ECO:0000256" key="3">
    <source>
        <dbReference type="ARBA" id="ARBA00022801"/>
    </source>
</evidence>
<evidence type="ECO:0000256" key="2">
    <source>
        <dbReference type="ARBA" id="ARBA00022723"/>
    </source>
</evidence>